<dbReference type="Gene3D" id="2.60.40.3330">
    <property type="match status" value="1"/>
</dbReference>
<keyword evidence="4 5" id="KW-0732">Signal</keyword>
<evidence type="ECO:0000256" key="2">
    <source>
        <dbReference type="ARBA" id="ARBA00010112"/>
    </source>
</evidence>
<reference evidence="6 7" key="2">
    <citation type="submission" date="2018-11" db="EMBL/GenBank/DDBJ databases">
        <authorList>
            <consortium name="Pathogen Informatics"/>
        </authorList>
    </citation>
    <scope>NUCLEOTIDE SEQUENCE [LARGE SCALE GENOMIC DNA]</scope>
</reference>
<reference evidence="8" key="1">
    <citation type="submission" date="2016-04" db="UniProtKB">
        <authorList>
            <consortium name="WormBaseParasite"/>
        </authorList>
    </citation>
    <scope>IDENTIFICATION</scope>
</reference>
<evidence type="ECO:0000256" key="4">
    <source>
        <dbReference type="ARBA" id="ARBA00022729"/>
    </source>
</evidence>
<comment type="subcellular location">
    <subcellularLocation>
        <location evidence="1">Secreted</location>
    </subcellularLocation>
</comment>
<feature type="chain" id="PRO_5043125323" evidence="5">
    <location>
        <begin position="17"/>
        <end position="92"/>
    </location>
</feature>
<keyword evidence="3" id="KW-0964">Secreted</keyword>
<evidence type="ECO:0000256" key="5">
    <source>
        <dbReference type="SAM" id="SignalP"/>
    </source>
</evidence>
<dbReference type="Proteomes" id="UP000271162">
    <property type="component" value="Unassembled WGS sequence"/>
</dbReference>
<proteinExistence type="inferred from homology"/>
<dbReference type="PANTHER" id="PTHR21700">
    <property type="entry name" value="TRANSTHYRETIN-LIKE FAMILY PROTEIN-RELATED"/>
    <property type="match status" value="1"/>
</dbReference>
<evidence type="ECO:0000256" key="3">
    <source>
        <dbReference type="ARBA" id="ARBA00022525"/>
    </source>
</evidence>
<dbReference type="AlphaFoldDB" id="A0A0N4Y198"/>
<dbReference type="OMA" id="LLQIDDC"/>
<organism evidence="8">
    <name type="scientific">Nippostrongylus brasiliensis</name>
    <name type="common">Rat hookworm</name>
    <dbReference type="NCBI Taxonomy" id="27835"/>
    <lineage>
        <taxon>Eukaryota</taxon>
        <taxon>Metazoa</taxon>
        <taxon>Ecdysozoa</taxon>
        <taxon>Nematoda</taxon>
        <taxon>Chromadorea</taxon>
        <taxon>Rhabditida</taxon>
        <taxon>Rhabditina</taxon>
        <taxon>Rhabditomorpha</taxon>
        <taxon>Strongyloidea</taxon>
        <taxon>Heligmosomidae</taxon>
        <taxon>Nippostrongylus</taxon>
    </lineage>
</organism>
<name>A0A0N4Y198_NIPBR</name>
<dbReference type="GO" id="GO:0009986">
    <property type="term" value="C:cell surface"/>
    <property type="evidence" value="ECO:0007669"/>
    <property type="project" value="InterPro"/>
</dbReference>
<dbReference type="Pfam" id="PF01060">
    <property type="entry name" value="TTR-52"/>
    <property type="match status" value="1"/>
</dbReference>
<dbReference type="InterPro" id="IPR001534">
    <property type="entry name" value="Transthyretin-like"/>
</dbReference>
<protein>
    <submittedName>
        <fullName evidence="8">Transthyretin-like family protein</fullName>
    </submittedName>
</protein>
<keyword evidence="7" id="KW-1185">Reference proteome</keyword>
<evidence type="ECO:0000313" key="8">
    <source>
        <dbReference type="WBParaSite" id="NBR_0000937601-mRNA-1"/>
    </source>
</evidence>
<dbReference type="WBParaSite" id="NBR_0000937601-mRNA-1">
    <property type="protein sequence ID" value="NBR_0000937601-mRNA-1"/>
    <property type="gene ID" value="NBR_0000937601"/>
</dbReference>
<evidence type="ECO:0000313" key="7">
    <source>
        <dbReference type="Proteomes" id="UP000271162"/>
    </source>
</evidence>
<dbReference type="EMBL" id="UYSL01020132">
    <property type="protein sequence ID" value="VDL72966.1"/>
    <property type="molecule type" value="Genomic_DNA"/>
</dbReference>
<accession>A0A0N4Y198</accession>
<dbReference type="GO" id="GO:0005576">
    <property type="term" value="C:extracellular region"/>
    <property type="evidence" value="ECO:0007669"/>
    <property type="project" value="UniProtKB-SubCell"/>
</dbReference>
<dbReference type="InterPro" id="IPR038479">
    <property type="entry name" value="Transthyretin-like_sf"/>
</dbReference>
<evidence type="ECO:0000313" key="6">
    <source>
        <dbReference type="EMBL" id="VDL72966.1"/>
    </source>
</evidence>
<sequence>MRILLFLMSTPLVLDALLTQSVGIRGVLRCGRNSLKNHKVELYEKMKSPRSDALMATNTTDSEGLFYLGGSTSSVLPLSPVLVVKDCKGKVR</sequence>
<evidence type="ECO:0000256" key="1">
    <source>
        <dbReference type="ARBA" id="ARBA00004613"/>
    </source>
</evidence>
<feature type="signal peptide" evidence="5">
    <location>
        <begin position="1"/>
        <end position="16"/>
    </location>
</feature>
<dbReference type="PANTHER" id="PTHR21700:SF117">
    <property type="entry name" value="TRANSTHYRETIN-LIKE PROTEIN 33"/>
    <property type="match status" value="1"/>
</dbReference>
<gene>
    <name evidence="6" type="ORF">NBR_LOCUS9377</name>
</gene>
<comment type="similarity">
    <text evidence="2">Belongs to the nematode transthyretin-like family.</text>
</comment>